<dbReference type="PROSITE" id="PS00394">
    <property type="entry name" value="DNA_PHOTOLYASES_1_1"/>
    <property type="match status" value="1"/>
</dbReference>
<gene>
    <name evidence="9" type="ORF">AMON00008_LOCUS51871</name>
</gene>
<name>A0A7S4SL35_9DINO</name>
<dbReference type="SUPFAM" id="SSF52425">
    <property type="entry name" value="Cryptochrome/photolyase, N-terminal domain"/>
    <property type="match status" value="1"/>
</dbReference>
<comment type="similarity">
    <text evidence="1">Belongs to the DNA photolyase class-1 family.</text>
</comment>
<dbReference type="GO" id="GO:0006139">
    <property type="term" value="P:nucleobase-containing compound metabolic process"/>
    <property type="evidence" value="ECO:0007669"/>
    <property type="project" value="UniProtKB-ARBA"/>
</dbReference>
<dbReference type="GO" id="GO:0071949">
    <property type="term" value="F:FAD binding"/>
    <property type="evidence" value="ECO:0007669"/>
    <property type="project" value="TreeGrafter"/>
</dbReference>
<feature type="domain" description="Photolyase/cryptochrome alpha/beta" evidence="8">
    <location>
        <begin position="187"/>
        <end position="317"/>
    </location>
</feature>
<dbReference type="GO" id="GO:0006950">
    <property type="term" value="P:response to stress"/>
    <property type="evidence" value="ECO:0007669"/>
    <property type="project" value="UniProtKB-ARBA"/>
</dbReference>
<feature type="binding site" evidence="5">
    <location>
        <position position="429"/>
    </location>
    <ligand>
        <name>FAD</name>
        <dbReference type="ChEBI" id="CHEBI:57692"/>
    </ligand>
</feature>
<dbReference type="PROSITE" id="PS51645">
    <property type="entry name" value="PHR_CRY_ALPHA_BETA"/>
    <property type="match status" value="1"/>
</dbReference>
<evidence type="ECO:0000256" key="1">
    <source>
        <dbReference type="ARBA" id="ARBA00005862"/>
    </source>
</evidence>
<dbReference type="InterPro" id="IPR036155">
    <property type="entry name" value="Crypto/Photolyase_N_sf"/>
</dbReference>
<accession>A0A7S4SL35</accession>
<dbReference type="InterPro" id="IPR014729">
    <property type="entry name" value="Rossmann-like_a/b/a_fold"/>
</dbReference>
<evidence type="ECO:0000256" key="5">
    <source>
        <dbReference type="PIRSR" id="PIRSR602081-1"/>
    </source>
</evidence>
<keyword evidence="2 5" id="KW-0285">Flavoprotein</keyword>
<feature type="region of interest" description="Disordered" evidence="7">
    <location>
        <begin position="152"/>
        <end position="180"/>
    </location>
</feature>
<dbReference type="Pfam" id="PF03441">
    <property type="entry name" value="FAD_binding_7"/>
    <property type="match status" value="1"/>
</dbReference>
<dbReference type="GO" id="GO:0003677">
    <property type="term" value="F:DNA binding"/>
    <property type="evidence" value="ECO:0007669"/>
    <property type="project" value="TreeGrafter"/>
</dbReference>
<dbReference type="Gene3D" id="1.25.40.80">
    <property type="match status" value="1"/>
</dbReference>
<organism evidence="9">
    <name type="scientific">Alexandrium monilatum</name>
    <dbReference type="NCBI Taxonomy" id="311494"/>
    <lineage>
        <taxon>Eukaryota</taxon>
        <taxon>Sar</taxon>
        <taxon>Alveolata</taxon>
        <taxon>Dinophyceae</taxon>
        <taxon>Gonyaulacales</taxon>
        <taxon>Pyrocystaceae</taxon>
        <taxon>Alexandrium</taxon>
    </lineage>
</organism>
<evidence type="ECO:0000259" key="8">
    <source>
        <dbReference type="PROSITE" id="PS51645"/>
    </source>
</evidence>
<dbReference type="Pfam" id="PF00875">
    <property type="entry name" value="DNA_photolyase"/>
    <property type="match status" value="1"/>
</dbReference>
<feature type="region of interest" description="Disordered" evidence="7">
    <location>
        <begin position="1"/>
        <end position="64"/>
    </location>
</feature>
<evidence type="ECO:0000256" key="4">
    <source>
        <dbReference type="ARBA" id="ARBA00022991"/>
    </source>
</evidence>
<evidence type="ECO:0000256" key="2">
    <source>
        <dbReference type="ARBA" id="ARBA00022630"/>
    </source>
</evidence>
<dbReference type="InterPro" id="IPR005101">
    <property type="entry name" value="Cryptochr/Photolyase_FAD-bd"/>
</dbReference>
<comment type="cofactor">
    <cofactor evidence="5">
        <name>FAD</name>
        <dbReference type="ChEBI" id="CHEBI:57692"/>
    </cofactor>
    <text evidence="5">Binds 1 FAD per subunit.</text>
</comment>
<evidence type="ECO:0000313" key="9">
    <source>
        <dbReference type="EMBL" id="CAE4649089.1"/>
    </source>
</evidence>
<dbReference type="PRINTS" id="PR00147">
    <property type="entry name" value="DNAPHOTLYASE"/>
</dbReference>
<evidence type="ECO:0000256" key="7">
    <source>
        <dbReference type="SAM" id="MobiDB-lite"/>
    </source>
</evidence>
<dbReference type="Gene3D" id="3.40.50.620">
    <property type="entry name" value="HUPs"/>
    <property type="match status" value="1"/>
</dbReference>
<dbReference type="AlphaFoldDB" id="A0A7S4SL35"/>
<dbReference type="GO" id="GO:0005634">
    <property type="term" value="C:nucleus"/>
    <property type="evidence" value="ECO:0007669"/>
    <property type="project" value="TreeGrafter"/>
</dbReference>
<keyword evidence="3 5" id="KW-0274">FAD</keyword>
<dbReference type="InterPro" id="IPR036134">
    <property type="entry name" value="Crypto/Photolyase_FAD-like_sf"/>
</dbReference>
<dbReference type="GO" id="GO:0032922">
    <property type="term" value="P:circadian regulation of gene expression"/>
    <property type="evidence" value="ECO:0007669"/>
    <property type="project" value="TreeGrafter"/>
</dbReference>
<dbReference type="PANTHER" id="PTHR11455">
    <property type="entry name" value="CRYPTOCHROME"/>
    <property type="match status" value="1"/>
</dbReference>
<feature type="binding site" evidence="5">
    <location>
        <position position="484"/>
    </location>
    <ligand>
        <name>FAD</name>
        <dbReference type="ChEBI" id="CHEBI:57692"/>
    </ligand>
</feature>
<evidence type="ECO:0000256" key="6">
    <source>
        <dbReference type="PIRSR" id="PIRSR602081-2"/>
    </source>
</evidence>
<dbReference type="PANTHER" id="PTHR11455:SF18">
    <property type="entry name" value="SI:CH1073-390K14.1"/>
    <property type="match status" value="1"/>
</dbReference>
<dbReference type="GO" id="GO:0043153">
    <property type="term" value="P:entrainment of circadian clock by photoperiod"/>
    <property type="evidence" value="ECO:0007669"/>
    <property type="project" value="TreeGrafter"/>
</dbReference>
<sequence length="769" mass="87614">MRWRHASAAAREVEEEPGPSSPETRSGEGEPSPPPAAADAPRKRWARQPLRLEGAGEDCAEQPLLDATGTIETRESQRGYWPLAVEQAANAIDSEDEGLNGASLAALGIGTSSRARLEETDPQLLHQLFGSVEDDLDVFRFLEEAAVGGEGLHSEKAGAGGGAKRGHAARRRAKARREAEEAAEGPGGCVVLVREDCRLHDNPALYHAAEECAWVVPLYVHDDEDPSPWPVRGAGLWWRHASLQYFDRSLGVLGSRITYRRGSYIEQVVDVLLETGARTLHFNRQLEPWHIERDKKLEAVVGENLGLKVRPFKAMVCAFEPWDVKQKGQQKGRIEDPLPSLTKKLLAPPGGWPWSVELQQLGYCKTGGRRIPPGFRQFNEKRQMQLDARAANPKEDDWAYEMRRFWKVGEHAAMERLEEWIKDAAWGCYFPPGLHPTDSVGGRFRADKRWTAIISPYLRFGDLSPRYVYARCRQALPFELRRLFTKRVVWRDKAYAQLYRWPESHTVSIRSQYEHEKWGGTRLQLRRWQRGETGFPLVDAAMRQLWKIGWMCNHLRHVTAQFLIEHLDLSWKDGFAWYDYTLVDTDVAINAMMWQMGGHSGVGAWNFVMHPVYAGKKVDPEGSFVRRWLPELAHLPVEYIHCPWEAPAGTRISANVLINGIYWQRVIEDLIAARKAHQVNVIDVRRRFPQFVQKDGTEIIPLGKGKMLHVEVRDDIRENAEDKITLLMTPDDPRSTLRRNLGVSKGVHQGLIYDETKRFEAMYDTIGDF</sequence>
<dbReference type="InterPro" id="IPR002081">
    <property type="entry name" value="Cryptochrome/DNA_photolyase_1"/>
</dbReference>
<reference evidence="9" key="1">
    <citation type="submission" date="2021-01" db="EMBL/GenBank/DDBJ databases">
        <authorList>
            <person name="Corre E."/>
            <person name="Pelletier E."/>
            <person name="Niang G."/>
            <person name="Scheremetjew M."/>
            <person name="Finn R."/>
            <person name="Kale V."/>
            <person name="Holt S."/>
            <person name="Cochrane G."/>
            <person name="Meng A."/>
            <person name="Brown T."/>
            <person name="Cohen L."/>
        </authorList>
    </citation>
    <scope>NUCLEOTIDE SEQUENCE</scope>
    <source>
        <strain evidence="9">CCMP3105</strain>
    </source>
</reference>
<protein>
    <recommendedName>
        <fullName evidence="8">Photolyase/cryptochrome alpha/beta domain-containing protein</fullName>
    </recommendedName>
</protein>
<keyword evidence="4" id="KW-0157">Chromophore</keyword>
<feature type="site" description="Electron transfer via tryptophanyl radical" evidence="6">
    <location>
        <position position="518"/>
    </location>
</feature>
<dbReference type="GO" id="GO:0003904">
    <property type="term" value="F:deoxyribodipyrimidine photo-lyase activity"/>
    <property type="evidence" value="ECO:0007669"/>
    <property type="project" value="TreeGrafter"/>
</dbReference>
<dbReference type="InterPro" id="IPR006050">
    <property type="entry name" value="DNA_photolyase_N"/>
</dbReference>
<proteinExistence type="inferred from homology"/>
<feature type="compositionally biased region" description="Basic residues" evidence="7">
    <location>
        <begin position="164"/>
        <end position="175"/>
    </location>
</feature>
<dbReference type="Gene3D" id="1.10.579.10">
    <property type="entry name" value="DNA Cyclobutane Dipyrimidine Photolyase, subunit A, domain 3"/>
    <property type="match status" value="1"/>
</dbReference>
<feature type="binding site" evidence="5">
    <location>
        <begin position="451"/>
        <end position="455"/>
    </location>
    <ligand>
        <name>FAD</name>
        <dbReference type="ChEBI" id="CHEBI:57692"/>
    </ligand>
</feature>
<feature type="binding site" evidence="5">
    <location>
        <begin position="584"/>
        <end position="586"/>
    </location>
    <ligand>
        <name>FAD</name>
        <dbReference type="ChEBI" id="CHEBI:57692"/>
    </ligand>
</feature>
<feature type="site" description="Electron transfer via tryptophanyl radical" evidence="6">
    <location>
        <position position="571"/>
    </location>
</feature>
<dbReference type="EMBL" id="HBNR01073141">
    <property type="protein sequence ID" value="CAE4649089.1"/>
    <property type="molecule type" value="Transcribed_RNA"/>
</dbReference>
<evidence type="ECO:0000256" key="3">
    <source>
        <dbReference type="ARBA" id="ARBA00022827"/>
    </source>
</evidence>
<feature type="site" description="Electron transfer via tryptophanyl radical" evidence="6">
    <location>
        <position position="594"/>
    </location>
</feature>
<dbReference type="GO" id="GO:0005737">
    <property type="term" value="C:cytoplasm"/>
    <property type="evidence" value="ECO:0007669"/>
    <property type="project" value="TreeGrafter"/>
</dbReference>
<dbReference type="SUPFAM" id="SSF48173">
    <property type="entry name" value="Cryptochrome/photolyase FAD-binding domain"/>
    <property type="match status" value="1"/>
</dbReference>
<dbReference type="InterPro" id="IPR018394">
    <property type="entry name" value="DNA_photolyase_1_CS_C"/>
</dbReference>